<feature type="domain" description="Outer membrane protein beta-barrel" evidence="2">
    <location>
        <begin position="19"/>
        <end position="203"/>
    </location>
</feature>
<feature type="chain" id="PRO_5028927489" description="Outer membrane protein beta-barrel domain-containing protein" evidence="1">
    <location>
        <begin position="20"/>
        <end position="239"/>
    </location>
</feature>
<dbReference type="EMBL" id="AP023322">
    <property type="protein sequence ID" value="BCI64608.1"/>
    <property type="molecule type" value="Genomic_DNA"/>
</dbReference>
<dbReference type="RefSeq" id="WP_021931020.1">
    <property type="nucleotide sequence ID" value="NZ_AP023322.1"/>
</dbReference>
<gene>
    <name evidence="3" type="ORF">Cop2CBH44_29610</name>
</gene>
<sequence length="239" mass="27087">MQKQWTLLMLLCCIASLSAQERDIPKERFNWGFRVGVNAPFVDIRSAKINDTPIELPSANSKIGFLASAFGRVNIQQHYLQLEAGINYLRSDIELQPEDFIPTLQPSNIKSSIINRIYTLDIPLLYGYNFVKQGPYELAFFTGPKFKYILKENNHIDNYDIRYAITTDESLKPFTVNYLIGVGVSISRLTLDFRYEFALTNIHSSGGYTLNSPDVAPTSNKLSIKRGINLLSFSLGFVL</sequence>
<evidence type="ECO:0000256" key="1">
    <source>
        <dbReference type="SAM" id="SignalP"/>
    </source>
</evidence>
<accession>A0A7G1I2M9</accession>
<organism evidence="3 4">
    <name type="scientific">Coprobacter secundus subsp. similis</name>
    <dbReference type="NCBI Taxonomy" id="2751153"/>
    <lineage>
        <taxon>Bacteria</taxon>
        <taxon>Pseudomonadati</taxon>
        <taxon>Bacteroidota</taxon>
        <taxon>Bacteroidia</taxon>
        <taxon>Bacteroidales</taxon>
        <taxon>Barnesiellaceae</taxon>
        <taxon>Coprobacter</taxon>
    </lineage>
</organism>
<dbReference type="Pfam" id="PF13568">
    <property type="entry name" value="OMP_b-brl_2"/>
    <property type="match status" value="1"/>
</dbReference>
<protein>
    <recommendedName>
        <fullName evidence="2">Outer membrane protein beta-barrel domain-containing protein</fullName>
    </recommendedName>
</protein>
<reference evidence="4" key="1">
    <citation type="submission" date="2020-07" db="EMBL/GenBank/DDBJ databases">
        <title>Complete genome sequencing of Coprobacter sp. strain 2CBH44.</title>
        <authorList>
            <person name="Sakamoto M."/>
            <person name="Murakami T."/>
            <person name="Mori H."/>
        </authorList>
    </citation>
    <scope>NUCLEOTIDE SEQUENCE [LARGE SCALE GENOMIC DNA]</scope>
    <source>
        <strain evidence="4">2CBH44</strain>
    </source>
</reference>
<evidence type="ECO:0000313" key="3">
    <source>
        <dbReference type="EMBL" id="BCI64608.1"/>
    </source>
</evidence>
<evidence type="ECO:0000313" key="4">
    <source>
        <dbReference type="Proteomes" id="UP000594042"/>
    </source>
</evidence>
<evidence type="ECO:0000259" key="2">
    <source>
        <dbReference type="Pfam" id="PF13568"/>
    </source>
</evidence>
<proteinExistence type="predicted"/>
<keyword evidence="4" id="KW-1185">Reference proteome</keyword>
<dbReference type="InterPro" id="IPR025665">
    <property type="entry name" value="Beta-barrel_OMP_2"/>
</dbReference>
<dbReference type="KEGG" id="copr:Cop2CBH44_29610"/>
<dbReference type="Proteomes" id="UP000594042">
    <property type="component" value="Chromosome"/>
</dbReference>
<keyword evidence="1" id="KW-0732">Signal</keyword>
<feature type="signal peptide" evidence="1">
    <location>
        <begin position="1"/>
        <end position="19"/>
    </location>
</feature>
<dbReference type="AlphaFoldDB" id="A0A7G1I2M9"/>
<name>A0A7G1I2M9_9BACT</name>